<protein>
    <submittedName>
        <fullName evidence="2">Alpha/beta fold hydrolase</fullName>
    </submittedName>
</protein>
<dbReference type="GO" id="GO:0016787">
    <property type="term" value="F:hydrolase activity"/>
    <property type="evidence" value="ECO:0007669"/>
    <property type="project" value="UniProtKB-KW"/>
</dbReference>
<dbReference type="RefSeq" id="WP_227260541.1">
    <property type="nucleotide sequence ID" value="NZ_BAAADU010000002.1"/>
</dbReference>
<gene>
    <name evidence="2" type="ORF">GCM10009019_17050</name>
</gene>
<dbReference type="GeneID" id="68573618"/>
<accession>A0AAV3T1W1</accession>
<keyword evidence="2" id="KW-0378">Hydrolase</keyword>
<keyword evidence="3" id="KW-1185">Reference proteome</keyword>
<dbReference type="EMBL" id="BAAADU010000002">
    <property type="protein sequence ID" value="GAA0654103.1"/>
    <property type="molecule type" value="Genomic_DNA"/>
</dbReference>
<comment type="caution">
    <text evidence="2">The sequence shown here is derived from an EMBL/GenBank/DDBJ whole genome shotgun (WGS) entry which is preliminary data.</text>
</comment>
<dbReference type="Proteomes" id="UP001500194">
    <property type="component" value="Unassembled WGS sequence"/>
</dbReference>
<name>A0AAV3T1W1_9EURY</name>
<dbReference type="InterPro" id="IPR000073">
    <property type="entry name" value="AB_hydrolase_1"/>
</dbReference>
<feature type="domain" description="AB hydrolase-1" evidence="1">
    <location>
        <begin position="62"/>
        <end position="300"/>
    </location>
</feature>
<evidence type="ECO:0000313" key="3">
    <source>
        <dbReference type="Proteomes" id="UP001500194"/>
    </source>
</evidence>
<dbReference type="InterPro" id="IPR029058">
    <property type="entry name" value="AB_hydrolase_fold"/>
</dbReference>
<dbReference type="Pfam" id="PF12697">
    <property type="entry name" value="Abhydrolase_6"/>
    <property type="match status" value="1"/>
</dbReference>
<proteinExistence type="predicted"/>
<organism evidence="2 3">
    <name type="scientific">Salarchaeum japonicum</name>
    <dbReference type="NCBI Taxonomy" id="555573"/>
    <lineage>
        <taxon>Archaea</taxon>
        <taxon>Methanobacteriati</taxon>
        <taxon>Methanobacteriota</taxon>
        <taxon>Stenosarchaea group</taxon>
        <taxon>Halobacteria</taxon>
        <taxon>Halobacteriales</taxon>
        <taxon>Halobacteriaceae</taxon>
    </lineage>
</organism>
<sequence>MRLRRLLAGAAGGLAGTAAVNRLLTARAGTLHPGLDGDQRTYRWRGFDIAYTERGDPSDPDVLLLHGIHAAASTREFRGIANRLAEEYHVLAPDLPGFGRSDRPAVAYTTDLYESFVRDFARDQTTDAVCLASSLTGAHAAIAADAADFDRLVLVCPAADTTVERPWLRALVRAPVVGTGLFNLLASKPGIEYFDQRDAYYHPQNVDSATVDYQWRTSHQANARFAPASFLGGYLDPVVDLGSQLAALDAPVTLVWGREAELTTLTEGRRLAEEGDTRLVVVNEARLTPHAEHPDVFLDALSRELPRLEDD</sequence>
<dbReference type="Gene3D" id="3.40.50.1820">
    <property type="entry name" value="alpha/beta hydrolase"/>
    <property type="match status" value="1"/>
</dbReference>
<evidence type="ECO:0000313" key="2">
    <source>
        <dbReference type="EMBL" id="GAA0654103.1"/>
    </source>
</evidence>
<dbReference type="PANTHER" id="PTHR46438:SF2">
    <property type="entry name" value="ALPHA_BETA-HYDROLASES SUPERFAMILY PROTEIN"/>
    <property type="match status" value="1"/>
</dbReference>
<dbReference type="PANTHER" id="PTHR46438">
    <property type="entry name" value="ALPHA/BETA-HYDROLASES SUPERFAMILY PROTEIN"/>
    <property type="match status" value="1"/>
</dbReference>
<dbReference type="SUPFAM" id="SSF53474">
    <property type="entry name" value="alpha/beta-Hydrolases"/>
    <property type="match status" value="1"/>
</dbReference>
<reference evidence="2 3" key="1">
    <citation type="journal article" date="2019" name="Int. J. Syst. Evol. Microbiol.">
        <title>The Global Catalogue of Microorganisms (GCM) 10K type strain sequencing project: providing services to taxonomists for standard genome sequencing and annotation.</title>
        <authorList>
            <consortium name="The Broad Institute Genomics Platform"/>
            <consortium name="The Broad Institute Genome Sequencing Center for Infectious Disease"/>
            <person name="Wu L."/>
            <person name="Ma J."/>
        </authorList>
    </citation>
    <scope>NUCLEOTIDE SEQUENCE [LARGE SCALE GENOMIC DNA]</scope>
    <source>
        <strain evidence="2 3">JCM 16327</strain>
    </source>
</reference>
<evidence type="ECO:0000259" key="1">
    <source>
        <dbReference type="Pfam" id="PF12697"/>
    </source>
</evidence>
<dbReference type="PRINTS" id="PR00111">
    <property type="entry name" value="ABHYDROLASE"/>
</dbReference>
<dbReference type="AlphaFoldDB" id="A0AAV3T1W1"/>